<keyword evidence="1" id="KW-1133">Transmembrane helix</keyword>
<feature type="transmembrane region" description="Helical" evidence="1">
    <location>
        <begin position="12"/>
        <end position="35"/>
    </location>
</feature>
<sequence length="69" mass="8025">MTALALVDAPWWVVAIAVVLAIVVPGSILLVQAFVPKDSEHRRDLWLAGLRYWDRRSQRKRQRTSRTRE</sequence>
<keyword evidence="1" id="KW-0812">Transmembrane</keyword>
<dbReference type="Proteomes" id="UP000638849">
    <property type="component" value="Unassembled WGS sequence"/>
</dbReference>
<evidence type="ECO:0000313" key="2">
    <source>
        <dbReference type="EMBL" id="MBI0312017.1"/>
    </source>
</evidence>
<accession>A0ABS0R3Q4</accession>
<keyword evidence="3" id="KW-1185">Reference proteome</keyword>
<proteinExistence type="predicted"/>
<organism evidence="2 3">
    <name type="scientific">Streptomyces javensis</name>
    <dbReference type="NCBI Taxonomy" id="114698"/>
    <lineage>
        <taxon>Bacteria</taxon>
        <taxon>Bacillati</taxon>
        <taxon>Actinomycetota</taxon>
        <taxon>Actinomycetes</taxon>
        <taxon>Kitasatosporales</taxon>
        <taxon>Streptomycetaceae</taxon>
        <taxon>Streptomyces</taxon>
        <taxon>Streptomyces violaceusniger group</taxon>
    </lineage>
</organism>
<keyword evidence="1" id="KW-0472">Membrane</keyword>
<protein>
    <submittedName>
        <fullName evidence="2">Uncharacterized protein</fullName>
    </submittedName>
</protein>
<comment type="caution">
    <text evidence="2">The sequence shown here is derived from an EMBL/GenBank/DDBJ whole genome shotgun (WGS) entry which is preliminary data.</text>
</comment>
<name>A0ABS0R3Q4_9ACTN</name>
<reference evidence="2 3" key="1">
    <citation type="submission" date="2020-12" db="EMBL/GenBank/DDBJ databases">
        <authorList>
            <person name="Kusuma A.B."/>
            <person name="Nouioui I."/>
            <person name="Goodfellow M."/>
        </authorList>
    </citation>
    <scope>NUCLEOTIDE SEQUENCE [LARGE SCALE GENOMIC DNA]</scope>
    <source>
        <strain evidence="2 3">DSM 41764</strain>
    </source>
</reference>
<evidence type="ECO:0000313" key="3">
    <source>
        <dbReference type="Proteomes" id="UP000638849"/>
    </source>
</evidence>
<dbReference type="EMBL" id="JAEEAQ010000014">
    <property type="protein sequence ID" value="MBI0312017.1"/>
    <property type="molecule type" value="Genomic_DNA"/>
</dbReference>
<gene>
    <name evidence="2" type="ORF">JBF12_03005</name>
</gene>
<evidence type="ECO:0000256" key="1">
    <source>
        <dbReference type="SAM" id="Phobius"/>
    </source>
</evidence>